<dbReference type="AlphaFoldDB" id="A0A8J6JDJ9"/>
<organism evidence="2 3">
    <name type="scientific">Lawsonibacter hominis</name>
    <dbReference type="NCBI Taxonomy" id="2763053"/>
    <lineage>
        <taxon>Bacteria</taxon>
        <taxon>Bacillati</taxon>
        <taxon>Bacillota</taxon>
        <taxon>Clostridia</taxon>
        <taxon>Eubacteriales</taxon>
        <taxon>Oscillospiraceae</taxon>
        <taxon>Lawsonibacter</taxon>
    </lineage>
</organism>
<keyword evidence="3" id="KW-1185">Reference proteome</keyword>
<reference evidence="2" key="1">
    <citation type="submission" date="2020-08" db="EMBL/GenBank/DDBJ databases">
        <title>Genome public.</title>
        <authorList>
            <person name="Liu C."/>
            <person name="Sun Q."/>
        </authorList>
    </citation>
    <scope>NUCLEOTIDE SEQUENCE</scope>
    <source>
        <strain evidence="2">NSJ-51</strain>
    </source>
</reference>
<evidence type="ECO:0000313" key="3">
    <source>
        <dbReference type="Proteomes" id="UP000661435"/>
    </source>
</evidence>
<protein>
    <submittedName>
        <fullName evidence="2">N-acetyltransferase</fullName>
    </submittedName>
</protein>
<dbReference type="InterPro" id="IPR016181">
    <property type="entry name" value="Acyl_CoA_acyltransferase"/>
</dbReference>
<dbReference type="RefSeq" id="WP_186907157.1">
    <property type="nucleotide sequence ID" value="NZ_JACOPP010000005.1"/>
</dbReference>
<proteinExistence type="predicted"/>
<evidence type="ECO:0000313" key="2">
    <source>
        <dbReference type="EMBL" id="MBC5733269.1"/>
    </source>
</evidence>
<dbReference type="PANTHER" id="PTHR43072">
    <property type="entry name" value="N-ACETYLTRANSFERASE"/>
    <property type="match status" value="1"/>
</dbReference>
<accession>A0A8J6JDJ9</accession>
<dbReference type="InterPro" id="IPR000182">
    <property type="entry name" value="GNAT_dom"/>
</dbReference>
<evidence type="ECO:0000259" key="1">
    <source>
        <dbReference type="PROSITE" id="PS51186"/>
    </source>
</evidence>
<dbReference type="PANTHER" id="PTHR43072:SF8">
    <property type="entry name" value="ACYLTRANSFERASE FABY-RELATED"/>
    <property type="match status" value="1"/>
</dbReference>
<dbReference type="GO" id="GO:0016747">
    <property type="term" value="F:acyltransferase activity, transferring groups other than amino-acyl groups"/>
    <property type="evidence" value="ECO:0007669"/>
    <property type="project" value="InterPro"/>
</dbReference>
<dbReference type="Proteomes" id="UP000661435">
    <property type="component" value="Unassembled WGS sequence"/>
</dbReference>
<feature type="domain" description="N-acetyltransferase" evidence="1">
    <location>
        <begin position="1"/>
        <end position="161"/>
    </location>
</feature>
<sequence>MEIRFAGAADAQDLLGLYGQYIDTPITFECALPSRAEFARRIEGIGRAYPYLLCREGERTVGYAYAHRQMEREAYQWNAELSVYLDRAFTSRGLGGRLYRVLMELLRLQGVRTAYGCVTLPNEKSEGLHRALGFRQLGVYRNTGYKCGAWHDVAWFEKALGPYGGAPEPVRPFPAVPEEAVRAVLAAF</sequence>
<dbReference type="EMBL" id="JACOPP010000005">
    <property type="protein sequence ID" value="MBC5733269.1"/>
    <property type="molecule type" value="Genomic_DNA"/>
</dbReference>
<dbReference type="SUPFAM" id="SSF55729">
    <property type="entry name" value="Acyl-CoA N-acyltransferases (Nat)"/>
    <property type="match status" value="1"/>
</dbReference>
<comment type="caution">
    <text evidence="2">The sequence shown here is derived from an EMBL/GenBank/DDBJ whole genome shotgun (WGS) entry which is preliminary data.</text>
</comment>
<dbReference type="PROSITE" id="PS51186">
    <property type="entry name" value="GNAT"/>
    <property type="match status" value="1"/>
</dbReference>
<name>A0A8J6JDJ9_9FIRM</name>
<dbReference type="Pfam" id="PF13420">
    <property type="entry name" value="Acetyltransf_4"/>
    <property type="match status" value="1"/>
</dbReference>
<dbReference type="Gene3D" id="3.40.630.30">
    <property type="match status" value="1"/>
</dbReference>
<gene>
    <name evidence="2" type="ORF">H8S57_05965</name>
</gene>